<accession>A0A9P8PM07</accession>
<protein>
    <recommendedName>
        <fullName evidence="1">Rab-GAP TBC domain-containing protein</fullName>
    </recommendedName>
</protein>
<comment type="caution">
    <text evidence="2">The sequence shown here is derived from an EMBL/GenBank/DDBJ whole genome shotgun (WGS) entry which is preliminary data.</text>
</comment>
<dbReference type="GO" id="GO:0005096">
    <property type="term" value="F:GTPase activator activity"/>
    <property type="evidence" value="ECO:0007669"/>
    <property type="project" value="TreeGrafter"/>
</dbReference>
<sequence length="605" mass="71116">MLSKDKKSPSMPNIRWQRFNMNNTSLPILPNNKIINDNKLKSNNQDQFKFKDQPHLSHLNNDNNGDIINNNNSSLSIPNSISNQISIASSLNYSNLSVIDLYGAQEDDVPSEQDQDQDQDQDLDGDIVDDEGYVHVSEQLHPHIVKKSSNIDPSSRLIKDHRNQIPIINNDNILKSDRDRYGFKKSNNFISESDYNQWWISYSQHLIRRKKKWNTLILKNGLSLNKDNPKRFPPKSEKLKRYIRKGIPSEWRGNAWWYFAKGSEVLQEGFYDKLIESSIDLMNKDVEIINRDLNRTFPDNIYFKKIEKDDADNNDDDEPEMIQQLRRVLVAFSIYQPSIGYCQSMNFIAGLLLIFLDEERAFWMLVIITKRLLPGLHEINLEGVSIHQGVLMLALRDYLPSIFEKFLKINLIDDEDENIQSISNYEFLNRLPPVMLTTSSWFMSIFIGILPIETTLRVWDCLFAEDSCFLFKTSIAIFKLIEPKLLMNGIDEMEIFTTIQNSPKYLLDSNKIFDLIFKRGEFWNKLTQDDIERCKKFVYNQRKQKNHYKDNNKDSSNLKFNRNLLNDKLWNEDLYGFKKNIGVLQWNKKLSERMKLNLKKNFTKS</sequence>
<organism evidence="2 3">
    <name type="scientific">Wickerhamomyces mucosus</name>
    <dbReference type="NCBI Taxonomy" id="1378264"/>
    <lineage>
        <taxon>Eukaryota</taxon>
        <taxon>Fungi</taxon>
        <taxon>Dikarya</taxon>
        <taxon>Ascomycota</taxon>
        <taxon>Saccharomycotina</taxon>
        <taxon>Saccharomycetes</taxon>
        <taxon>Phaffomycetales</taxon>
        <taxon>Wickerhamomycetaceae</taxon>
        <taxon>Wickerhamomyces</taxon>
    </lineage>
</organism>
<keyword evidence="3" id="KW-1185">Reference proteome</keyword>
<dbReference type="PANTHER" id="PTHR47219:SF9">
    <property type="entry name" value="GTPASE ACTIVATING PROTEIN AND CENTROSOME-ASSOCIATED, ISOFORM B"/>
    <property type="match status" value="1"/>
</dbReference>
<evidence type="ECO:0000313" key="2">
    <source>
        <dbReference type="EMBL" id="KAH3674728.1"/>
    </source>
</evidence>
<dbReference type="Gene3D" id="1.10.472.80">
    <property type="entry name" value="Ypt/Rab-GAP domain of gyp1p, domain 3"/>
    <property type="match status" value="1"/>
</dbReference>
<dbReference type="InterPro" id="IPR035969">
    <property type="entry name" value="Rab-GAP_TBC_sf"/>
</dbReference>
<name>A0A9P8PM07_9ASCO</name>
<gene>
    <name evidence="2" type="ORF">WICMUC_003078</name>
</gene>
<dbReference type="FunFam" id="1.10.8.270:FF:000026">
    <property type="entry name" value="TBC (Tre-2/Bub2/Cdc16) domain family"/>
    <property type="match status" value="1"/>
</dbReference>
<dbReference type="SUPFAM" id="SSF47923">
    <property type="entry name" value="Ypt/Rab-GAP domain of gyp1p"/>
    <property type="match status" value="2"/>
</dbReference>
<reference evidence="2" key="2">
    <citation type="submission" date="2021-01" db="EMBL/GenBank/DDBJ databases">
        <authorList>
            <person name="Schikora-Tamarit M.A."/>
        </authorList>
    </citation>
    <scope>NUCLEOTIDE SEQUENCE</scope>
    <source>
        <strain evidence="2">CBS6341</strain>
    </source>
</reference>
<evidence type="ECO:0000259" key="1">
    <source>
        <dbReference type="PROSITE" id="PS50086"/>
    </source>
</evidence>
<dbReference type="Gene3D" id="1.10.8.270">
    <property type="entry name" value="putative rabgap domain of human tbc1 domain family member 14 like domains"/>
    <property type="match status" value="1"/>
</dbReference>
<feature type="domain" description="Rab-GAP TBC" evidence="1">
    <location>
        <begin position="246"/>
        <end position="466"/>
    </location>
</feature>
<dbReference type="OrthoDB" id="294251at2759"/>
<dbReference type="EMBL" id="JAEUBF010000832">
    <property type="protein sequence ID" value="KAH3674728.1"/>
    <property type="molecule type" value="Genomic_DNA"/>
</dbReference>
<dbReference type="SMART" id="SM00164">
    <property type="entry name" value="TBC"/>
    <property type="match status" value="1"/>
</dbReference>
<dbReference type="AlphaFoldDB" id="A0A9P8PM07"/>
<dbReference type="PANTHER" id="PTHR47219">
    <property type="entry name" value="RAB GTPASE-ACTIVATING PROTEIN 1-LIKE"/>
    <property type="match status" value="1"/>
</dbReference>
<dbReference type="Pfam" id="PF00566">
    <property type="entry name" value="RabGAP-TBC"/>
    <property type="match status" value="1"/>
</dbReference>
<evidence type="ECO:0000313" key="3">
    <source>
        <dbReference type="Proteomes" id="UP000769528"/>
    </source>
</evidence>
<reference evidence="2" key="1">
    <citation type="journal article" date="2021" name="Open Biol.">
        <title>Shared evolutionary footprints suggest mitochondrial oxidative damage underlies multiple complex I losses in fungi.</title>
        <authorList>
            <person name="Schikora-Tamarit M.A."/>
            <person name="Marcet-Houben M."/>
            <person name="Nosek J."/>
            <person name="Gabaldon T."/>
        </authorList>
    </citation>
    <scope>NUCLEOTIDE SEQUENCE</scope>
    <source>
        <strain evidence="2">CBS6341</strain>
    </source>
</reference>
<dbReference type="GO" id="GO:0031267">
    <property type="term" value="F:small GTPase binding"/>
    <property type="evidence" value="ECO:0007669"/>
    <property type="project" value="TreeGrafter"/>
</dbReference>
<proteinExistence type="predicted"/>
<dbReference type="GO" id="GO:0030427">
    <property type="term" value="C:site of polarized growth"/>
    <property type="evidence" value="ECO:0007669"/>
    <property type="project" value="UniProtKB-ARBA"/>
</dbReference>
<dbReference type="InterPro" id="IPR000195">
    <property type="entry name" value="Rab-GAP-TBC_dom"/>
</dbReference>
<dbReference type="PROSITE" id="PS50086">
    <property type="entry name" value="TBC_RABGAP"/>
    <property type="match status" value="1"/>
</dbReference>
<dbReference type="Proteomes" id="UP000769528">
    <property type="component" value="Unassembled WGS sequence"/>
</dbReference>
<dbReference type="InterPro" id="IPR050302">
    <property type="entry name" value="Rab_GAP_TBC_domain"/>
</dbReference>